<dbReference type="Pfam" id="PF00550">
    <property type="entry name" value="PP-binding"/>
    <property type="match status" value="1"/>
</dbReference>
<dbReference type="Proteomes" id="UP000471640">
    <property type="component" value="Unassembled WGS sequence"/>
</dbReference>
<evidence type="ECO:0000313" key="3">
    <source>
        <dbReference type="Proteomes" id="UP000471640"/>
    </source>
</evidence>
<evidence type="ECO:0000313" key="2">
    <source>
        <dbReference type="EMBL" id="NEX21752.1"/>
    </source>
</evidence>
<dbReference type="InterPro" id="IPR009081">
    <property type="entry name" value="PP-bd_ACP"/>
</dbReference>
<dbReference type="InterPro" id="IPR036736">
    <property type="entry name" value="ACP-like_sf"/>
</dbReference>
<sequence length="97" mass="10406">MQNAATALNPQDPAELSGEVAQLIVTALNLEMTAEEIALDAPLYGEGLGLDSIDILEVALVVSKRYGFSLRADNDDNVSIFTSLRSLCDHIQANRTS</sequence>
<feature type="domain" description="Carrier" evidence="1">
    <location>
        <begin position="14"/>
        <end position="95"/>
    </location>
</feature>
<gene>
    <name evidence="2" type="ORF">G3480_15770</name>
</gene>
<comment type="caution">
    <text evidence="2">The sequence shown here is derived from an EMBL/GenBank/DDBJ whole genome shotgun (WGS) entry which is preliminary data.</text>
</comment>
<name>A0A6P1E010_9GAMM</name>
<organism evidence="2 3">
    <name type="scientific">Thiorhodococcus mannitoliphagus</name>
    <dbReference type="NCBI Taxonomy" id="329406"/>
    <lineage>
        <taxon>Bacteria</taxon>
        <taxon>Pseudomonadati</taxon>
        <taxon>Pseudomonadota</taxon>
        <taxon>Gammaproteobacteria</taxon>
        <taxon>Chromatiales</taxon>
        <taxon>Chromatiaceae</taxon>
        <taxon>Thiorhodococcus</taxon>
    </lineage>
</organism>
<reference evidence="2 3" key="2">
    <citation type="submission" date="2020-02" db="EMBL/GenBank/DDBJ databases">
        <title>Genome sequences of Thiorhodococcus mannitoliphagus and Thiorhodococcus minor, purple sulfur photosynthetic bacteria in the gammaproteobacterial family, Chromatiaceae.</title>
        <authorList>
            <person name="Aviles F.A."/>
            <person name="Meyer T.E."/>
            <person name="Kyndt J.A."/>
        </authorList>
    </citation>
    <scope>NUCLEOTIDE SEQUENCE [LARGE SCALE GENOMIC DNA]</scope>
    <source>
        <strain evidence="2 3">DSM 18266</strain>
    </source>
</reference>
<reference evidence="3" key="1">
    <citation type="journal article" date="2020" name="Microbiol. Resour. Announc.">
        <title>Draft Genome Sequences of Thiorhodococcus mannitoliphagus and Thiorhodococcus minor, Purple Sulfur Photosynthetic Bacteria in the Gammaproteobacterial Family Chromatiaceae.</title>
        <authorList>
            <person name="Aviles F.A."/>
            <person name="Meyer T.E."/>
            <person name="Kyndt J.A."/>
        </authorList>
    </citation>
    <scope>NUCLEOTIDE SEQUENCE [LARGE SCALE GENOMIC DNA]</scope>
    <source>
        <strain evidence="3">DSM 18266</strain>
    </source>
</reference>
<dbReference type="PROSITE" id="PS50075">
    <property type="entry name" value="CARRIER"/>
    <property type="match status" value="1"/>
</dbReference>
<dbReference type="SUPFAM" id="SSF47336">
    <property type="entry name" value="ACP-like"/>
    <property type="match status" value="1"/>
</dbReference>
<dbReference type="AlphaFoldDB" id="A0A6P1E010"/>
<dbReference type="Gene3D" id="1.10.1200.10">
    <property type="entry name" value="ACP-like"/>
    <property type="match status" value="1"/>
</dbReference>
<keyword evidence="3" id="KW-1185">Reference proteome</keyword>
<accession>A0A6P1E010</accession>
<dbReference type="NCBIfam" id="NF006617">
    <property type="entry name" value="PRK09184.1"/>
    <property type="match status" value="1"/>
</dbReference>
<evidence type="ECO:0000259" key="1">
    <source>
        <dbReference type="PROSITE" id="PS50075"/>
    </source>
</evidence>
<dbReference type="EMBL" id="JAAIJR010000067">
    <property type="protein sequence ID" value="NEX21752.1"/>
    <property type="molecule type" value="Genomic_DNA"/>
</dbReference>
<protein>
    <submittedName>
        <fullName evidence="2">Acyl carrier protein</fullName>
    </submittedName>
</protein>
<proteinExistence type="predicted"/>